<evidence type="ECO:0000313" key="4">
    <source>
        <dbReference type="Proteomes" id="UP000649739"/>
    </source>
</evidence>
<sequence>MNPWNRRRGAIAVIPAVCALALAVPASAAPRGTPRPGVTIVDVRSGGSGCPENSAEVVYATDRSAFQVGYRRPFTVTSDAVGVPVEASCSLVITIDIPTGWALTGQKLAFYALYTMGTQSWVRGRITASYRDANGVPQTMRVPVEATAPNTGGQLTAFYEMGHRPSICGGRTVMHVEQSLTAMLGRDSDRDQAKTWMVSGSHDTDSQPASLYTSLTEC</sequence>
<feature type="chain" id="PRO_5035227609" description="Secreted protein" evidence="2">
    <location>
        <begin position="29"/>
        <end position="218"/>
    </location>
</feature>
<gene>
    <name evidence="3" type="ORF">GCM10010123_38500</name>
</gene>
<dbReference type="RefSeq" id="WP_189171586.1">
    <property type="nucleotide sequence ID" value="NZ_BMQB01000009.1"/>
</dbReference>
<reference evidence="3" key="2">
    <citation type="submission" date="2020-09" db="EMBL/GenBank/DDBJ databases">
        <authorList>
            <person name="Sun Q."/>
            <person name="Ohkuma M."/>
        </authorList>
    </citation>
    <scope>NUCLEOTIDE SEQUENCE</scope>
    <source>
        <strain evidence="3">JCM 3090</strain>
    </source>
</reference>
<dbReference type="EMBL" id="BMQB01000009">
    <property type="protein sequence ID" value="GGK04812.1"/>
    <property type="molecule type" value="Genomic_DNA"/>
</dbReference>
<evidence type="ECO:0000256" key="2">
    <source>
        <dbReference type="SAM" id="SignalP"/>
    </source>
</evidence>
<dbReference type="Proteomes" id="UP000649739">
    <property type="component" value="Unassembled WGS sequence"/>
</dbReference>
<accession>A0A8J3BCW8</accession>
<keyword evidence="2" id="KW-0732">Signal</keyword>
<protein>
    <recommendedName>
        <fullName evidence="5">Secreted protein</fullName>
    </recommendedName>
</protein>
<proteinExistence type="predicted"/>
<organism evidence="3 4">
    <name type="scientific">Pilimelia anulata</name>
    <dbReference type="NCBI Taxonomy" id="53371"/>
    <lineage>
        <taxon>Bacteria</taxon>
        <taxon>Bacillati</taxon>
        <taxon>Actinomycetota</taxon>
        <taxon>Actinomycetes</taxon>
        <taxon>Micromonosporales</taxon>
        <taxon>Micromonosporaceae</taxon>
        <taxon>Pilimelia</taxon>
    </lineage>
</organism>
<comment type="caution">
    <text evidence="3">The sequence shown here is derived from an EMBL/GenBank/DDBJ whole genome shotgun (WGS) entry which is preliminary data.</text>
</comment>
<evidence type="ECO:0008006" key="5">
    <source>
        <dbReference type="Google" id="ProtNLM"/>
    </source>
</evidence>
<feature type="signal peptide" evidence="2">
    <location>
        <begin position="1"/>
        <end position="28"/>
    </location>
</feature>
<dbReference type="AlphaFoldDB" id="A0A8J3BCW8"/>
<evidence type="ECO:0000256" key="1">
    <source>
        <dbReference type="SAM" id="MobiDB-lite"/>
    </source>
</evidence>
<reference evidence="3" key="1">
    <citation type="journal article" date="2014" name="Int. J. Syst. Evol. Microbiol.">
        <title>Complete genome sequence of Corynebacterium casei LMG S-19264T (=DSM 44701T), isolated from a smear-ripened cheese.</title>
        <authorList>
            <consortium name="US DOE Joint Genome Institute (JGI-PGF)"/>
            <person name="Walter F."/>
            <person name="Albersmeier A."/>
            <person name="Kalinowski J."/>
            <person name="Ruckert C."/>
        </authorList>
    </citation>
    <scope>NUCLEOTIDE SEQUENCE</scope>
    <source>
        <strain evidence="3">JCM 3090</strain>
    </source>
</reference>
<dbReference type="InterPro" id="IPR025649">
    <property type="entry name" value="DUF4360"/>
</dbReference>
<keyword evidence="4" id="KW-1185">Reference proteome</keyword>
<evidence type="ECO:0000313" key="3">
    <source>
        <dbReference type="EMBL" id="GGK04812.1"/>
    </source>
</evidence>
<dbReference type="Pfam" id="PF14273">
    <property type="entry name" value="DUF4360"/>
    <property type="match status" value="1"/>
</dbReference>
<name>A0A8J3BCW8_9ACTN</name>
<feature type="compositionally biased region" description="Polar residues" evidence="1">
    <location>
        <begin position="206"/>
        <end position="218"/>
    </location>
</feature>
<feature type="region of interest" description="Disordered" evidence="1">
    <location>
        <begin position="197"/>
        <end position="218"/>
    </location>
</feature>